<sequence>MPEDRAARPAERRSTRPVWAVATVVVLVGVGIIVIALTRDAPQAAEGRPPAPTTTSSPTASPTAEIEVELELERIPWEGGPQYWASFAQASEWTDPSFFPIGIWHSGISSAEEVAWDTEHGINTYLGLWEGTDFSLFEEGGVYWIGGALNDTFDPASPHWPGVVLDDEVDGRFSPEEGLAHLEELSADAAGSGRFRYANFTQLVIGDDLDVDVQEKYVNAFTDAVSVDMYWYTIPFCDWRPYRGEAYAAPVPQEVCRTASSYGRTMDALTLRDAEDGLLQPRWQFIENLNGLSGHEHLGYISPEQLRGAAMSSIINEARGLVWFNQSFTGPCQSTNVIRTAQIEGDAWCGAPQVAAMGEVNRLIRDLAPVLNTQSYAWDFGDGLDTMLKIHDGHAYVFAMTDGTTGERRFTLPPEIQGTTAEAIGGTGDRPIEDGAFTDVFANERDYRIYRIAL</sequence>
<gene>
    <name evidence="3" type="ORF">HD600_001874</name>
</gene>
<dbReference type="RefSeq" id="WP_184283222.1">
    <property type="nucleotide sequence ID" value="NZ_BAAAPG010000001.1"/>
</dbReference>
<accession>A0A7W9CD28</accession>
<evidence type="ECO:0000313" key="4">
    <source>
        <dbReference type="Proteomes" id="UP000517712"/>
    </source>
</evidence>
<feature type="transmembrane region" description="Helical" evidence="2">
    <location>
        <begin position="18"/>
        <end position="38"/>
    </location>
</feature>
<feature type="compositionally biased region" description="Low complexity" evidence="1">
    <location>
        <begin position="53"/>
        <end position="63"/>
    </location>
</feature>
<keyword evidence="4" id="KW-1185">Reference proteome</keyword>
<feature type="region of interest" description="Disordered" evidence="1">
    <location>
        <begin position="43"/>
        <end position="63"/>
    </location>
</feature>
<evidence type="ECO:0000313" key="3">
    <source>
        <dbReference type="EMBL" id="MBB5743377.1"/>
    </source>
</evidence>
<evidence type="ECO:0000256" key="2">
    <source>
        <dbReference type="SAM" id="Phobius"/>
    </source>
</evidence>
<keyword evidence="2" id="KW-0812">Transmembrane</keyword>
<evidence type="ECO:0000256" key="1">
    <source>
        <dbReference type="SAM" id="MobiDB-lite"/>
    </source>
</evidence>
<dbReference type="EMBL" id="JACHMU010000001">
    <property type="protein sequence ID" value="MBB5743377.1"/>
    <property type="molecule type" value="Genomic_DNA"/>
</dbReference>
<dbReference type="AlphaFoldDB" id="A0A7W9CD28"/>
<comment type="caution">
    <text evidence="3">The sequence shown here is derived from an EMBL/GenBank/DDBJ whole genome shotgun (WGS) entry which is preliminary data.</text>
</comment>
<dbReference type="Proteomes" id="UP000517712">
    <property type="component" value="Unassembled WGS sequence"/>
</dbReference>
<name>A0A7W9CD28_9MICO</name>
<reference evidence="3 4" key="1">
    <citation type="submission" date="2020-08" db="EMBL/GenBank/DDBJ databases">
        <title>Sequencing the genomes of 1000 actinobacteria strains.</title>
        <authorList>
            <person name="Klenk H.-P."/>
        </authorList>
    </citation>
    <scope>NUCLEOTIDE SEQUENCE [LARGE SCALE GENOMIC DNA]</scope>
    <source>
        <strain evidence="3 4">DSM 24823</strain>
    </source>
</reference>
<keyword evidence="2" id="KW-1133">Transmembrane helix</keyword>
<protein>
    <submittedName>
        <fullName evidence="3">Uncharacterized protein</fullName>
    </submittedName>
</protein>
<proteinExistence type="predicted"/>
<keyword evidence="2" id="KW-0472">Membrane</keyword>
<organism evidence="3 4">
    <name type="scientific">Microbacterium ginsengiterrae</name>
    <dbReference type="NCBI Taxonomy" id="546115"/>
    <lineage>
        <taxon>Bacteria</taxon>
        <taxon>Bacillati</taxon>
        <taxon>Actinomycetota</taxon>
        <taxon>Actinomycetes</taxon>
        <taxon>Micrococcales</taxon>
        <taxon>Microbacteriaceae</taxon>
        <taxon>Microbacterium</taxon>
    </lineage>
</organism>